<sequence>ETNLGPVRHSCRPSRRREHCPHRGDCRPGGCSDVRGRARAPLRRQLRRNRNRHRRDRVKRRCDGRARHPGLGRRAAAARARPPGRHPRGVRCAPRRGDGSKTRGRAPSRPQARAGQQPAAPRDRRGAGRADPARARSRQAARGGGGGVQVAQRRRAPGAADRARARKRSPHQARPDRGQGRDHSALRRPARVGPTHGGLRHRRPGRRRRPGPAARPPGGRAGAIARDRENLGRRDREPARPPRPPPERLLRRLARVGAAARGDRARGHLRGHGHHQHGPWRDGHARRLHHFCGAGGDPRPLARAVRPLARHRPAARLSGRGRRRRADRAQRDPLPLWPAPRNAARDLGRVAHPAAGRALDVRAEQPRGRQPGLHVRLLRPLRHRADLEPPLDRGVLACGIRGAPARAEIHGLWAAHARRRAEPAHGGLDGHPHELDRRHDLWARLRHCRHRRGRAVADRQRLAQSRAELHHRQLHGGGLRRRRQSLGHARGRADAGHCEQAARTFCGRGVGQDPGPRRHHPLHPEAAAGAVRAEGQGGGGV</sequence>
<feature type="compositionally biased region" description="Basic and acidic residues" evidence="1">
    <location>
        <begin position="121"/>
        <end position="134"/>
    </location>
</feature>
<gene>
    <name evidence="2" type="ORF">AVDCRST_MAG90-1686</name>
</gene>
<feature type="compositionally biased region" description="Basic and acidic residues" evidence="1">
    <location>
        <begin position="225"/>
        <end position="250"/>
    </location>
</feature>
<dbReference type="AlphaFoldDB" id="A0A6J4LQ20"/>
<evidence type="ECO:0000256" key="1">
    <source>
        <dbReference type="SAM" id="MobiDB-lite"/>
    </source>
</evidence>
<feature type="non-terminal residue" evidence="2">
    <location>
        <position position="1"/>
    </location>
</feature>
<name>A0A6J4LQ20_9HYPH</name>
<evidence type="ECO:0000313" key="2">
    <source>
        <dbReference type="EMBL" id="CAA9334948.1"/>
    </source>
</evidence>
<feature type="compositionally biased region" description="Basic residues" evidence="1">
    <location>
        <begin position="313"/>
        <end position="326"/>
    </location>
</feature>
<feature type="compositionally biased region" description="Low complexity" evidence="1">
    <location>
        <begin position="105"/>
        <end position="120"/>
    </location>
</feature>
<reference evidence="2" key="1">
    <citation type="submission" date="2020-02" db="EMBL/GenBank/DDBJ databases">
        <authorList>
            <person name="Meier V. D."/>
        </authorList>
    </citation>
    <scope>NUCLEOTIDE SEQUENCE</scope>
    <source>
        <strain evidence="2">AVDCRST_MAG90</strain>
    </source>
</reference>
<organism evidence="2">
    <name type="scientific">uncultured Microvirga sp</name>
    <dbReference type="NCBI Taxonomy" id="412392"/>
    <lineage>
        <taxon>Bacteria</taxon>
        <taxon>Pseudomonadati</taxon>
        <taxon>Pseudomonadota</taxon>
        <taxon>Alphaproteobacteria</taxon>
        <taxon>Hyphomicrobiales</taxon>
        <taxon>Methylobacteriaceae</taxon>
        <taxon>Microvirga</taxon>
        <taxon>environmental samples</taxon>
    </lineage>
</organism>
<feature type="region of interest" description="Disordered" evidence="1">
    <location>
        <begin position="313"/>
        <end position="341"/>
    </location>
</feature>
<protein>
    <submittedName>
        <fullName evidence="2">Urea ABC transporter, permease protein UrtB</fullName>
    </submittedName>
</protein>
<proteinExistence type="predicted"/>
<feature type="compositionally biased region" description="Basic residues" evidence="1">
    <location>
        <begin position="472"/>
        <end position="485"/>
    </location>
</feature>
<feature type="compositionally biased region" description="Basic residues" evidence="1">
    <location>
        <begin position="9"/>
        <end position="20"/>
    </location>
</feature>
<feature type="compositionally biased region" description="Basic residues" evidence="1">
    <location>
        <begin position="37"/>
        <end position="60"/>
    </location>
</feature>
<feature type="non-terminal residue" evidence="2">
    <location>
        <position position="541"/>
    </location>
</feature>
<feature type="compositionally biased region" description="Basic residues" evidence="1">
    <location>
        <begin position="267"/>
        <end position="278"/>
    </location>
</feature>
<feature type="compositionally biased region" description="Basic residues" evidence="1">
    <location>
        <begin position="198"/>
        <end position="210"/>
    </location>
</feature>
<dbReference type="EMBL" id="CADCUC010000326">
    <property type="protein sequence ID" value="CAA9334948.1"/>
    <property type="molecule type" value="Genomic_DNA"/>
</dbReference>
<feature type="region of interest" description="Disordered" evidence="1">
    <location>
        <begin position="1"/>
        <end position="282"/>
    </location>
</feature>
<feature type="compositionally biased region" description="Low complexity" evidence="1">
    <location>
        <begin position="72"/>
        <end position="81"/>
    </location>
</feature>
<feature type="compositionally biased region" description="Basic and acidic residues" evidence="1">
    <location>
        <begin position="173"/>
        <end position="185"/>
    </location>
</feature>
<accession>A0A6J4LQ20</accession>
<feature type="region of interest" description="Disordered" evidence="1">
    <location>
        <begin position="469"/>
        <end position="541"/>
    </location>
</feature>